<dbReference type="STRING" id="78410.A0A0P7BSH1"/>
<evidence type="ECO:0000256" key="3">
    <source>
        <dbReference type="ARBA" id="ARBA00023015"/>
    </source>
</evidence>
<gene>
    <name evidence="6" type="ORF">AK830_g2863</name>
</gene>
<dbReference type="GO" id="GO:0006357">
    <property type="term" value="P:regulation of transcription by RNA polymerase II"/>
    <property type="evidence" value="ECO:0007669"/>
    <property type="project" value="InterPro"/>
</dbReference>
<accession>A0A0P7BSH1</accession>
<name>A0A0P7BSH1_9HYPO</name>
<keyword evidence="7" id="KW-1185">Reference proteome</keyword>
<dbReference type="AlphaFoldDB" id="A0A0P7BSH1"/>
<organism evidence="6 7">
    <name type="scientific">Neonectria ditissima</name>
    <dbReference type="NCBI Taxonomy" id="78410"/>
    <lineage>
        <taxon>Eukaryota</taxon>
        <taxon>Fungi</taxon>
        <taxon>Dikarya</taxon>
        <taxon>Ascomycota</taxon>
        <taxon>Pezizomycotina</taxon>
        <taxon>Sordariomycetes</taxon>
        <taxon>Hypocreomycetidae</taxon>
        <taxon>Hypocreales</taxon>
        <taxon>Nectriaceae</taxon>
        <taxon>Neonectria</taxon>
    </lineage>
</organism>
<reference evidence="6 7" key="1">
    <citation type="submission" date="2015-09" db="EMBL/GenBank/DDBJ databases">
        <title>Draft genome of a European isolate of the apple canker pathogen Neonectria ditissima.</title>
        <authorList>
            <person name="Gomez-Cortecero A."/>
            <person name="Harrison R.J."/>
            <person name="Armitage A.D."/>
        </authorList>
    </citation>
    <scope>NUCLEOTIDE SEQUENCE [LARGE SCALE GENOMIC DNA]</scope>
    <source>
        <strain evidence="6 7">R09/05</strain>
    </source>
</reference>
<evidence type="ECO:0000313" key="6">
    <source>
        <dbReference type="EMBL" id="KPM43655.1"/>
    </source>
</evidence>
<protein>
    <submittedName>
        <fullName evidence="6">Uncharacterized protein</fullName>
    </submittedName>
</protein>
<dbReference type="Proteomes" id="UP000050424">
    <property type="component" value="Unassembled WGS sequence"/>
</dbReference>
<evidence type="ECO:0000256" key="4">
    <source>
        <dbReference type="ARBA" id="ARBA00023163"/>
    </source>
</evidence>
<dbReference type="OrthoDB" id="203279at2759"/>
<dbReference type="GO" id="GO:0003712">
    <property type="term" value="F:transcription coregulator activity"/>
    <property type="evidence" value="ECO:0007669"/>
    <property type="project" value="InterPro"/>
</dbReference>
<evidence type="ECO:0000256" key="2">
    <source>
        <dbReference type="ARBA" id="ARBA00005942"/>
    </source>
</evidence>
<keyword evidence="3" id="KW-0805">Transcription regulation</keyword>
<comment type="subcellular location">
    <subcellularLocation>
        <location evidence="1">Nucleus</location>
    </subcellularLocation>
</comment>
<sequence length="185" mass="19729">MDRPQPASSNLMGKALRTHTPPALLTILSLSLDTHNRLVADVLTRYRTLMMLATIQAEGERNNANPEAIAVTGISMKMEFDGLVRLPSSDARSKKGLTLGQYTSVKELLALSRKVKELWVFGPLGRGDPNARAKEDQIDTDVAAVATLLNSLETGGLKDLARSCGGDWEAIGSGEDDAAAVVAGQ</sequence>
<comment type="similarity">
    <text evidence="2">Belongs to the Mediator complex subunit 22 family.</text>
</comment>
<keyword evidence="4" id="KW-0804">Transcription</keyword>
<evidence type="ECO:0000256" key="1">
    <source>
        <dbReference type="ARBA" id="ARBA00004123"/>
    </source>
</evidence>
<dbReference type="InterPro" id="IPR009332">
    <property type="entry name" value="Med22"/>
</dbReference>
<comment type="caution">
    <text evidence="6">The sequence shown here is derived from an EMBL/GenBank/DDBJ whole genome shotgun (WGS) entry which is preliminary data.</text>
</comment>
<evidence type="ECO:0000313" key="7">
    <source>
        <dbReference type="Proteomes" id="UP000050424"/>
    </source>
</evidence>
<dbReference type="Pfam" id="PF06179">
    <property type="entry name" value="Med22"/>
    <property type="match status" value="2"/>
</dbReference>
<dbReference type="GO" id="GO:0016592">
    <property type="term" value="C:mediator complex"/>
    <property type="evidence" value="ECO:0007669"/>
    <property type="project" value="InterPro"/>
</dbReference>
<keyword evidence="5" id="KW-0539">Nucleus</keyword>
<evidence type="ECO:0000256" key="5">
    <source>
        <dbReference type="ARBA" id="ARBA00023242"/>
    </source>
</evidence>
<proteinExistence type="inferred from homology"/>
<dbReference type="EMBL" id="LKCW01000029">
    <property type="protein sequence ID" value="KPM43655.1"/>
    <property type="molecule type" value="Genomic_DNA"/>
</dbReference>